<feature type="region of interest" description="Disordered" evidence="1">
    <location>
        <begin position="34"/>
        <end position="138"/>
    </location>
</feature>
<evidence type="ECO:0000313" key="2">
    <source>
        <dbReference type="EMBL" id="KAK9826043.1"/>
    </source>
</evidence>
<feature type="compositionally biased region" description="Basic residues" evidence="1">
    <location>
        <begin position="69"/>
        <end position="84"/>
    </location>
</feature>
<accession>A0AAW1QXI2</accession>
<dbReference type="AlphaFoldDB" id="A0AAW1QXI2"/>
<reference evidence="2 3" key="1">
    <citation type="journal article" date="2024" name="Nat. Commun.">
        <title>Phylogenomics reveals the evolutionary origins of lichenization in chlorophyte algae.</title>
        <authorList>
            <person name="Puginier C."/>
            <person name="Libourel C."/>
            <person name="Otte J."/>
            <person name="Skaloud P."/>
            <person name="Haon M."/>
            <person name="Grisel S."/>
            <person name="Petersen M."/>
            <person name="Berrin J.G."/>
            <person name="Delaux P.M."/>
            <person name="Dal Grande F."/>
            <person name="Keller J."/>
        </authorList>
    </citation>
    <scope>NUCLEOTIDE SEQUENCE [LARGE SCALE GENOMIC DNA]</scope>
    <source>
        <strain evidence="2 3">SAG 2145</strain>
    </source>
</reference>
<evidence type="ECO:0000256" key="1">
    <source>
        <dbReference type="SAM" id="MobiDB-lite"/>
    </source>
</evidence>
<feature type="compositionally biased region" description="Polar residues" evidence="1">
    <location>
        <begin position="35"/>
        <end position="62"/>
    </location>
</feature>
<feature type="compositionally biased region" description="Low complexity" evidence="1">
    <location>
        <begin position="104"/>
        <end position="118"/>
    </location>
</feature>
<feature type="compositionally biased region" description="Polar residues" evidence="1">
    <location>
        <begin position="88"/>
        <end position="103"/>
    </location>
</feature>
<comment type="caution">
    <text evidence="2">The sequence shown here is derived from an EMBL/GenBank/DDBJ whole genome shotgun (WGS) entry which is preliminary data.</text>
</comment>
<keyword evidence="3" id="KW-1185">Reference proteome</keyword>
<gene>
    <name evidence="2" type="ORF">WJX74_007545</name>
</gene>
<organism evidence="2 3">
    <name type="scientific">Apatococcus lobatus</name>
    <dbReference type="NCBI Taxonomy" id="904363"/>
    <lineage>
        <taxon>Eukaryota</taxon>
        <taxon>Viridiplantae</taxon>
        <taxon>Chlorophyta</taxon>
        <taxon>core chlorophytes</taxon>
        <taxon>Trebouxiophyceae</taxon>
        <taxon>Chlorellales</taxon>
        <taxon>Chlorellaceae</taxon>
        <taxon>Apatococcus</taxon>
    </lineage>
</organism>
<dbReference type="Proteomes" id="UP001438707">
    <property type="component" value="Unassembled WGS sequence"/>
</dbReference>
<proteinExistence type="predicted"/>
<sequence>MPSYEAVLERNRSLEATVSRLQAELNRALKDNNRLLKQSNSALRKTSTADFALQRQLSSQIVTPPPPPPRRRQPPPPPPRHRKPQAPSAQDASTNFWQAQCVGSSMPSDSLSRSTSPSVMNGIENQGSNDDASSRAGSCEDFSLDYVDDLLRLPENICD</sequence>
<dbReference type="EMBL" id="JALJOS010000022">
    <property type="protein sequence ID" value="KAK9826043.1"/>
    <property type="molecule type" value="Genomic_DNA"/>
</dbReference>
<evidence type="ECO:0000313" key="3">
    <source>
        <dbReference type="Proteomes" id="UP001438707"/>
    </source>
</evidence>
<name>A0AAW1QXI2_9CHLO</name>
<protein>
    <submittedName>
        <fullName evidence="2">Uncharacterized protein</fullName>
    </submittedName>
</protein>